<name>A0ABQ2MA69_9MICC</name>
<dbReference type="RefSeq" id="WP_188806879.1">
    <property type="nucleotide sequence ID" value="NZ_BAAAOU010000010.1"/>
</dbReference>
<keyword evidence="2" id="KW-1185">Reference proteome</keyword>
<reference evidence="2" key="1">
    <citation type="journal article" date="2019" name="Int. J. Syst. Evol. Microbiol.">
        <title>The Global Catalogue of Microorganisms (GCM) 10K type strain sequencing project: providing services to taxonomists for standard genome sequencing and annotation.</title>
        <authorList>
            <consortium name="The Broad Institute Genomics Platform"/>
            <consortium name="The Broad Institute Genome Sequencing Center for Infectious Disease"/>
            <person name="Wu L."/>
            <person name="Ma J."/>
        </authorList>
    </citation>
    <scope>NUCLEOTIDE SEQUENCE [LARGE SCALE GENOMIC DNA]</scope>
    <source>
        <strain evidence="2">CGMCC 1.7064</strain>
    </source>
</reference>
<gene>
    <name evidence="1" type="ORF">GCM10010977_28960</name>
</gene>
<dbReference type="Proteomes" id="UP000642509">
    <property type="component" value="Unassembled WGS sequence"/>
</dbReference>
<dbReference type="EMBL" id="BMLQ01000010">
    <property type="protein sequence ID" value="GGO48720.1"/>
    <property type="molecule type" value="Genomic_DNA"/>
</dbReference>
<proteinExistence type="predicted"/>
<organism evidence="1 2">
    <name type="scientific">Citricoccus zhacaiensis</name>
    <dbReference type="NCBI Taxonomy" id="489142"/>
    <lineage>
        <taxon>Bacteria</taxon>
        <taxon>Bacillati</taxon>
        <taxon>Actinomycetota</taxon>
        <taxon>Actinomycetes</taxon>
        <taxon>Micrococcales</taxon>
        <taxon>Micrococcaceae</taxon>
        <taxon>Citricoccus</taxon>
    </lineage>
</organism>
<sequence length="102" mass="10965">MRLTTSGFQTALEDFLGADTGAKVLAYAATHRAGEQLAGYPTLLTVAEVAEVLCTDAETVLSMTGDDMLPAIEIGASIRRYRREDVHNYLRFLSGNRASALG</sequence>
<evidence type="ECO:0008006" key="3">
    <source>
        <dbReference type="Google" id="ProtNLM"/>
    </source>
</evidence>
<evidence type="ECO:0000313" key="2">
    <source>
        <dbReference type="Proteomes" id="UP000642509"/>
    </source>
</evidence>
<protein>
    <recommendedName>
        <fullName evidence="3">DNA-binding protein</fullName>
    </recommendedName>
</protein>
<evidence type="ECO:0000313" key="1">
    <source>
        <dbReference type="EMBL" id="GGO48720.1"/>
    </source>
</evidence>
<accession>A0ABQ2MA69</accession>
<comment type="caution">
    <text evidence="1">The sequence shown here is derived from an EMBL/GenBank/DDBJ whole genome shotgun (WGS) entry which is preliminary data.</text>
</comment>